<dbReference type="PANTHER" id="PTHR11067:SF9">
    <property type="entry name" value="INOSINE TRIPHOSPHATE PYROPHOSPHATASE"/>
    <property type="match status" value="1"/>
</dbReference>
<keyword evidence="2" id="KW-0378">Hydrolase</keyword>
<dbReference type="SUPFAM" id="SSF52972">
    <property type="entry name" value="ITPase-like"/>
    <property type="match status" value="1"/>
</dbReference>
<dbReference type="Pfam" id="PF01725">
    <property type="entry name" value="Ham1p_like"/>
    <property type="match status" value="1"/>
</dbReference>
<protein>
    <submittedName>
        <fullName evidence="3">DITPase</fullName>
    </submittedName>
</protein>
<sequence>MILPFATQNEGKLNEAREILGPLGIEVESMNLDLAEPDRGTIEAVTMEKLRQVREMGFSRVMVDDAGIFFAAYPHFPGILTKRVFQGIGYKGIMKLLDGETRKAWFEGAVAVLWDGETVAFSAQTPGRLLKTSPDRIQPEPGFPFNSIFIPHGDHRTLSEMSAEERAHYSYRGKVLKQVARWLSERTEGDGAARK</sequence>
<evidence type="ECO:0000313" key="4">
    <source>
        <dbReference type="Proteomes" id="UP000244240"/>
    </source>
</evidence>
<reference evidence="3 4" key="1">
    <citation type="submission" date="2018-04" db="EMBL/GenBank/DDBJ databases">
        <title>Genomic Encyclopedia of Archaeal and Bacterial Type Strains, Phase II (KMG-II): from individual species to whole genera.</title>
        <authorList>
            <person name="Goeker M."/>
        </authorList>
    </citation>
    <scope>NUCLEOTIDE SEQUENCE [LARGE SCALE GENOMIC DNA]</scope>
    <source>
        <strain evidence="3 4">DSM 45787</strain>
    </source>
</reference>
<gene>
    <name evidence="3" type="ORF">C8P63_11172</name>
</gene>
<dbReference type="EMBL" id="QBKR01000011">
    <property type="protein sequence ID" value="PTX59637.1"/>
    <property type="molecule type" value="Genomic_DNA"/>
</dbReference>
<comment type="caution">
    <text evidence="3">The sequence shown here is derived from an EMBL/GenBank/DDBJ whole genome shotgun (WGS) entry which is preliminary data.</text>
</comment>
<organism evidence="3 4">
    <name type="scientific">Melghirimyces profundicolus</name>
    <dbReference type="NCBI Taxonomy" id="1242148"/>
    <lineage>
        <taxon>Bacteria</taxon>
        <taxon>Bacillati</taxon>
        <taxon>Bacillota</taxon>
        <taxon>Bacilli</taxon>
        <taxon>Bacillales</taxon>
        <taxon>Thermoactinomycetaceae</taxon>
        <taxon>Melghirimyces</taxon>
    </lineage>
</organism>
<dbReference type="GO" id="GO:0005737">
    <property type="term" value="C:cytoplasm"/>
    <property type="evidence" value="ECO:0007669"/>
    <property type="project" value="TreeGrafter"/>
</dbReference>
<dbReference type="InterPro" id="IPR002637">
    <property type="entry name" value="RdgB/HAM1"/>
</dbReference>
<comment type="similarity">
    <text evidence="1">Belongs to the HAM1 NTPase family.</text>
</comment>
<name>A0A2T6BUI7_9BACL</name>
<dbReference type="GO" id="GO:0047429">
    <property type="term" value="F:nucleoside triphosphate diphosphatase activity"/>
    <property type="evidence" value="ECO:0007669"/>
    <property type="project" value="InterPro"/>
</dbReference>
<dbReference type="GO" id="GO:0009143">
    <property type="term" value="P:nucleoside triphosphate catabolic process"/>
    <property type="evidence" value="ECO:0007669"/>
    <property type="project" value="InterPro"/>
</dbReference>
<dbReference type="PANTHER" id="PTHR11067">
    <property type="entry name" value="INOSINE TRIPHOSPHATE PYROPHOSPHATASE/HAM1 PROTEIN"/>
    <property type="match status" value="1"/>
</dbReference>
<accession>A0A2T6BUI7</accession>
<dbReference type="AlphaFoldDB" id="A0A2T6BUI7"/>
<dbReference type="Proteomes" id="UP000244240">
    <property type="component" value="Unassembled WGS sequence"/>
</dbReference>
<evidence type="ECO:0000256" key="1">
    <source>
        <dbReference type="ARBA" id="ARBA00008023"/>
    </source>
</evidence>
<evidence type="ECO:0000256" key="2">
    <source>
        <dbReference type="ARBA" id="ARBA00022801"/>
    </source>
</evidence>
<dbReference type="InterPro" id="IPR029001">
    <property type="entry name" value="ITPase-like_fam"/>
</dbReference>
<keyword evidence="4" id="KW-1185">Reference proteome</keyword>
<proteinExistence type="inferred from homology"/>
<dbReference type="CDD" id="cd00515">
    <property type="entry name" value="HAM1"/>
    <property type="match status" value="1"/>
</dbReference>
<dbReference type="Gene3D" id="3.90.950.10">
    <property type="match status" value="1"/>
</dbReference>
<evidence type="ECO:0000313" key="3">
    <source>
        <dbReference type="EMBL" id="PTX59637.1"/>
    </source>
</evidence>